<sequence>MLKRSRHYSTTTDDGGKVSILFYSMTASLSHPPSTTLTEGKVINPICLTRRAESRWTSIYPFLPRTWWKCCGEEMPVRFMSQCSSSTKIPRTKVLQEVTTTHLIPTYYSWARSATGLKG</sequence>
<keyword evidence="2" id="KW-1185">Reference proteome</keyword>
<gene>
    <name evidence="1" type="ORF">CC1G_15448</name>
</gene>
<evidence type="ECO:0000313" key="2">
    <source>
        <dbReference type="Proteomes" id="UP000001861"/>
    </source>
</evidence>
<dbReference type="GeneID" id="9379445"/>
<dbReference type="EMBL" id="AACS02000012">
    <property type="protein sequence ID" value="EFI26677.1"/>
    <property type="molecule type" value="Genomic_DNA"/>
</dbReference>
<dbReference type="InParanoid" id="D6RQV0"/>
<reference evidence="1 2" key="1">
    <citation type="journal article" date="2010" name="Proc. Natl. Acad. Sci. U.S.A.">
        <title>Insights into evolution of multicellular fungi from the assembled chromosomes of the mushroom Coprinopsis cinerea (Coprinus cinereus).</title>
        <authorList>
            <person name="Stajich J.E."/>
            <person name="Wilke S.K."/>
            <person name="Ahren D."/>
            <person name="Au C.H."/>
            <person name="Birren B.W."/>
            <person name="Borodovsky M."/>
            <person name="Burns C."/>
            <person name="Canback B."/>
            <person name="Casselton L.A."/>
            <person name="Cheng C.K."/>
            <person name="Deng J."/>
            <person name="Dietrich F.S."/>
            <person name="Fargo D.C."/>
            <person name="Farman M.L."/>
            <person name="Gathman A.C."/>
            <person name="Goldberg J."/>
            <person name="Guigo R."/>
            <person name="Hoegger P.J."/>
            <person name="Hooker J.B."/>
            <person name="Huggins A."/>
            <person name="James T.Y."/>
            <person name="Kamada T."/>
            <person name="Kilaru S."/>
            <person name="Kodira C."/>
            <person name="Kues U."/>
            <person name="Kupfer D."/>
            <person name="Kwan H.S."/>
            <person name="Lomsadze A."/>
            <person name="Li W."/>
            <person name="Lilly W.W."/>
            <person name="Ma L.J."/>
            <person name="Mackey A.J."/>
            <person name="Manning G."/>
            <person name="Martin F."/>
            <person name="Muraguchi H."/>
            <person name="Natvig D.O."/>
            <person name="Palmerini H."/>
            <person name="Ramesh M.A."/>
            <person name="Rehmeyer C.J."/>
            <person name="Roe B.A."/>
            <person name="Shenoy N."/>
            <person name="Stanke M."/>
            <person name="Ter-Hovhannisyan V."/>
            <person name="Tunlid A."/>
            <person name="Velagapudi R."/>
            <person name="Vision T.J."/>
            <person name="Zeng Q."/>
            <person name="Zolan M.E."/>
            <person name="Pukkila P.J."/>
        </authorList>
    </citation>
    <scope>NUCLEOTIDE SEQUENCE [LARGE SCALE GENOMIC DNA]</scope>
    <source>
        <strain evidence="2">Okayama-7 / 130 / ATCC MYA-4618 / FGSC 9003</strain>
    </source>
</reference>
<dbReference type="AlphaFoldDB" id="D6RQV0"/>
<accession>D6RQV0</accession>
<dbReference type="Proteomes" id="UP000001861">
    <property type="component" value="Unassembled WGS sequence"/>
</dbReference>
<evidence type="ECO:0000313" key="1">
    <source>
        <dbReference type="EMBL" id="EFI26677.1"/>
    </source>
</evidence>
<protein>
    <submittedName>
        <fullName evidence="1">Uncharacterized protein</fullName>
    </submittedName>
</protein>
<dbReference type="VEuPathDB" id="FungiDB:CC1G_15448"/>
<dbReference type="RefSeq" id="XP_002910171.1">
    <property type="nucleotide sequence ID" value="XM_002910125.1"/>
</dbReference>
<dbReference type="HOGENOM" id="CLU_2061371_0_0_1"/>
<name>D6RQV0_COPC7</name>
<dbReference type="KEGG" id="cci:CC1G_15448"/>
<comment type="caution">
    <text evidence="1">The sequence shown here is derived from an EMBL/GenBank/DDBJ whole genome shotgun (WGS) entry which is preliminary data.</text>
</comment>
<organism evidence="1 2">
    <name type="scientific">Coprinopsis cinerea (strain Okayama-7 / 130 / ATCC MYA-4618 / FGSC 9003)</name>
    <name type="common">Inky cap fungus</name>
    <name type="synonym">Hormographiella aspergillata</name>
    <dbReference type="NCBI Taxonomy" id="240176"/>
    <lineage>
        <taxon>Eukaryota</taxon>
        <taxon>Fungi</taxon>
        <taxon>Dikarya</taxon>
        <taxon>Basidiomycota</taxon>
        <taxon>Agaricomycotina</taxon>
        <taxon>Agaricomycetes</taxon>
        <taxon>Agaricomycetidae</taxon>
        <taxon>Agaricales</taxon>
        <taxon>Agaricineae</taxon>
        <taxon>Psathyrellaceae</taxon>
        <taxon>Coprinopsis</taxon>
    </lineage>
</organism>
<proteinExistence type="predicted"/>